<gene>
    <name evidence="11" type="primary">gatB</name>
    <name evidence="13" type="ORF">CONE_0101</name>
</gene>
<evidence type="ECO:0000256" key="1">
    <source>
        <dbReference type="ARBA" id="ARBA00005306"/>
    </source>
</evidence>
<evidence type="ECO:0000256" key="11">
    <source>
        <dbReference type="HAMAP-Rule" id="MF_00121"/>
    </source>
</evidence>
<dbReference type="EMBL" id="CP003805">
    <property type="protein sequence ID" value="AGF48641.1"/>
    <property type="molecule type" value="Genomic_DNA"/>
</dbReference>
<dbReference type="PANTHER" id="PTHR11659:SF0">
    <property type="entry name" value="GLUTAMYL-TRNA(GLN) AMIDOTRANSFERASE SUBUNIT B, MITOCHONDRIAL"/>
    <property type="match status" value="1"/>
</dbReference>
<dbReference type="InterPro" id="IPR018027">
    <property type="entry name" value="Asn/Gln_amidotransferase"/>
</dbReference>
<keyword evidence="13" id="KW-0808">Transferase</keyword>
<evidence type="ECO:0000256" key="8">
    <source>
        <dbReference type="ARBA" id="ARBA00024799"/>
    </source>
</evidence>
<dbReference type="AlphaFoldDB" id="M1LX41"/>
<keyword evidence="5 11" id="KW-0547">Nucleotide-binding</keyword>
<dbReference type="NCBIfam" id="TIGR00133">
    <property type="entry name" value="gatB"/>
    <property type="match status" value="1"/>
</dbReference>
<comment type="similarity">
    <text evidence="1 11">Belongs to the GatB/GatE family. GatB subfamily.</text>
</comment>
<dbReference type="GO" id="GO:0050566">
    <property type="term" value="F:asparaginyl-tRNA synthase (glutamine-hydrolyzing) activity"/>
    <property type="evidence" value="ECO:0007669"/>
    <property type="project" value="RHEA"/>
</dbReference>
<organism evidence="13 14">
    <name type="scientific">Candidatus Kinetoplastidibacterium stringomonadis TCC290E</name>
    <dbReference type="NCBI Taxonomy" id="1208920"/>
    <lineage>
        <taxon>Bacteria</taxon>
        <taxon>Pseudomonadati</taxon>
        <taxon>Pseudomonadota</taxon>
        <taxon>Betaproteobacteria</taxon>
        <taxon>Candidatus Kinetoplastidibacterium</taxon>
    </lineage>
</organism>
<dbReference type="Gene3D" id="1.10.10.410">
    <property type="match status" value="1"/>
</dbReference>
<reference evidence="13 14" key="1">
    <citation type="journal article" date="2013" name="Genome Biol. Evol.">
        <title>Genome evolution and phylogenomic analysis of candidatus kinetoplastibacterium, the betaproteobacterial endosymbionts of strigomonas and angomonas.</title>
        <authorList>
            <person name="Alves J.M."/>
            <person name="Serrano M.G."/>
            <person name="Maia da Silva F."/>
            <person name="Voegtly L.J."/>
            <person name="Matveyev A.V."/>
            <person name="Teixeira M.M."/>
            <person name="Camargo E.P."/>
            <person name="Buck G.A."/>
        </authorList>
    </citation>
    <scope>NUCLEOTIDE SEQUENCE [LARGE SCALE GENOMIC DNA]</scope>
    <source>
        <strain evidence="13 14">TCC290E</strain>
    </source>
</reference>
<dbReference type="GO" id="GO:0016740">
    <property type="term" value="F:transferase activity"/>
    <property type="evidence" value="ECO:0007669"/>
    <property type="project" value="UniProtKB-KW"/>
</dbReference>
<keyword evidence="4 11" id="KW-0436">Ligase</keyword>
<evidence type="ECO:0000256" key="7">
    <source>
        <dbReference type="ARBA" id="ARBA00022917"/>
    </source>
</evidence>
<dbReference type="KEGG" id="kon:CONE_0101"/>
<dbReference type="EC" id="6.3.5.-" evidence="11"/>
<evidence type="ECO:0000256" key="6">
    <source>
        <dbReference type="ARBA" id="ARBA00022840"/>
    </source>
</evidence>
<keyword evidence="7 11" id="KW-0648">Protein biosynthesis</keyword>
<dbReference type="InterPro" id="IPR004413">
    <property type="entry name" value="GatB"/>
</dbReference>
<dbReference type="InterPro" id="IPR003789">
    <property type="entry name" value="Asn/Gln_tRNA_amidoTrase-B-like"/>
</dbReference>
<evidence type="ECO:0000256" key="9">
    <source>
        <dbReference type="ARBA" id="ARBA00047380"/>
    </source>
</evidence>
<dbReference type="Pfam" id="PF02637">
    <property type="entry name" value="GatB_Yqey"/>
    <property type="match status" value="1"/>
</dbReference>
<dbReference type="STRING" id="1208920.CONE_0101"/>
<dbReference type="FunFam" id="1.10.10.410:FF:000001">
    <property type="entry name" value="Aspartyl/glutamyl-tRNA(Asn/Gln) amidotransferase subunit B"/>
    <property type="match status" value="1"/>
</dbReference>
<evidence type="ECO:0000313" key="14">
    <source>
        <dbReference type="Proteomes" id="UP000011541"/>
    </source>
</evidence>
<dbReference type="RefSeq" id="WP_015397325.1">
    <property type="nucleotide sequence ID" value="NC_020299.1"/>
</dbReference>
<evidence type="ECO:0000256" key="3">
    <source>
        <dbReference type="ARBA" id="ARBA00016923"/>
    </source>
</evidence>
<evidence type="ECO:0000256" key="10">
    <source>
        <dbReference type="ARBA" id="ARBA00047913"/>
    </source>
</evidence>
<protein>
    <recommendedName>
        <fullName evidence="3 11">Aspartyl/glutamyl-tRNA(Asn/Gln) amidotransferase subunit B</fullName>
        <shortName evidence="11">Asp/Glu-ADT subunit B</shortName>
        <ecNumber evidence="11">6.3.5.-</ecNumber>
    </recommendedName>
</protein>
<dbReference type="OrthoDB" id="9804078at2"/>
<dbReference type="GO" id="GO:0070681">
    <property type="term" value="P:glutaminyl-tRNAGln biosynthesis via transamidation"/>
    <property type="evidence" value="ECO:0007669"/>
    <property type="project" value="TreeGrafter"/>
</dbReference>
<dbReference type="SUPFAM" id="SSF89095">
    <property type="entry name" value="GatB/YqeY motif"/>
    <property type="match status" value="1"/>
</dbReference>
<sequence length="489" mass="55552">MKSGWEIVIGLETHVQLATNSKIFSSSSTLFGSQPNKQTNEIDMALPGSMPSLNSKTVEYAIRFGLAAGATISKNSVFERKHYFYPDLPKGYQISQFRNPIMKNGAISFYMDGEEKEVKLTQAHLEEDAGKSLHKNYNSGIDLNRAGIPLLEIVTEPIIRSAKEAYMYAKALHNLVVWLGICDGNLQEGSFRCDANVSVRKSGSNILGTRTEIKNLNSFRFLEKAIIFESNRQIKLIENGGHVIQETRLYDAENDETRSMRTKESATDYRYFPDPDLQILNISNEYISKIKESMPELPLTRIKRFESDYCISREEALQMTVNIQTAEYFESVIKYIPKNYEKIVSNFISQELSTLMNRDNKSIKENKITSYILASLINRVIDGSISNKNAKYVLSIMWDKGQYNIDEIIKEEGLDQINDISIITEIIDGVISKNKIAVMEYLSGKEKAFNSLIGQVMKASNGRINPRDINAMLKHSIELYKKDLEKVET</sequence>
<dbReference type="PATRIC" id="fig|1208920.3.peg.640"/>
<comment type="catalytic activity">
    <reaction evidence="10 11">
        <text>L-glutamyl-tRNA(Gln) + L-glutamine + ATP + H2O = L-glutaminyl-tRNA(Gln) + L-glutamate + ADP + phosphate + H(+)</text>
        <dbReference type="Rhea" id="RHEA:17521"/>
        <dbReference type="Rhea" id="RHEA-COMP:9681"/>
        <dbReference type="Rhea" id="RHEA-COMP:9684"/>
        <dbReference type="ChEBI" id="CHEBI:15377"/>
        <dbReference type="ChEBI" id="CHEBI:15378"/>
        <dbReference type="ChEBI" id="CHEBI:29985"/>
        <dbReference type="ChEBI" id="CHEBI:30616"/>
        <dbReference type="ChEBI" id="CHEBI:43474"/>
        <dbReference type="ChEBI" id="CHEBI:58359"/>
        <dbReference type="ChEBI" id="CHEBI:78520"/>
        <dbReference type="ChEBI" id="CHEBI:78521"/>
        <dbReference type="ChEBI" id="CHEBI:456216"/>
    </reaction>
</comment>
<dbReference type="InterPro" id="IPR017958">
    <property type="entry name" value="Gln-tRNA_amidoTrfase_suB_CS"/>
</dbReference>
<dbReference type="NCBIfam" id="NF004012">
    <property type="entry name" value="PRK05477.1-2"/>
    <property type="match status" value="1"/>
</dbReference>
<dbReference type="Proteomes" id="UP000011541">
    <property type="component" value="Chromosome"/>
</dbReference>
<accession>M1LX41</accession>
<feature type="domain" description="Asn/Gln amidotransferase" evidence="12">
    <location>
        <begin position="327"/>
        <end position="477"/>
    </location>
</feature>
<dbReference type="SUPFAM" id="SSF55931">
    <property type="entry name" value="Glutamine synthetase/guanido kinase"/>
    <property type="match status" value="1"/>
</dbReference>
<dbReference type="InterPro" id="IPR023168">
    <property type="entry name" value="GatB_Yqey_C_2"/>
</dbReference>
<evidence type="ECO:0000256" key="4">
    <source>
        <dbReference type="ARBA" id="ARBA00022598"/>
    </source>
</evidence>
<proteinExistence type="inferred from homology"/>
<keyword evidence="14" id="KW-1185">Reference proteome</keyword>
<comment type="function">
    <text evidence="8 11">Allows the formation of correctly charged Asn-tRNA(Asn) or Gln-tRNA(Gln) through the transamidation of misacylated Asp-tRNA(Asn) or Glu-tRNA(Gln) in organisms which lack either or both of asparaginyl-tRNA or glutaminyl-tRNA synthetases. The reaction takes place in the presence of glutamine and ATP through an activated phospho-Asp-tRNA(Asn) or phospho-Glu-tRNA(Gln).</text>
</comment>
<name>M1LX41_9PROT</name>
<dbReference type="GO" id="GO:0005524">
    <property type="term" value="F:ATP binding"/>
    <property type="evidence" value="ECO:0007669"/>
    <property type="project" value="UniProtKB-KW"/>
</dbReference>
<evidence type="ECO:0000313" key="13">
    <source>
        <dbReference type="EMBL" id="AGF48641.1"/>
    </source>
</evidence>
<dbReference type="InterPro" id="IPR014746">
    <property type="entry name" value="Gln_synth/guanido_kin_cat_dom"/>
</dbReference>
<dbReference type="PANTHER" id="PTHR11659">
    <property type="entry name" value="GLUTAMYL-TRNA GLN AMIDOTRANSFERASE SUBUNIT B MITOCHONDRIAL AND PROKARYOTIC PET112-RELATED"/>
    <property type="match status" value="1"/>
</dbReference>
<dbReference type="SMART" id="SM00845">
    <property type="entry name" value="GatB_Yqey"/>
    <property type="match status" value="1"/>
</dbReference>
<comment type="subunit">
    <text evidence="2 11">Heterotrimer of A, B and C subunits.</text>
</comment>
<evidence type="ECO:0000256" key="5">
    <source>
        <dbReference type="ARBA" id="ARBA00022741"/>
    </source>
</evidence>
<dbReference type="GO" id="GO:0006412">
    <property type="term" value="P:translation"/>
    <property type="evidence" value="ECO:0007669"/>
    <property type="project" value="UniProtKB-UniRule"/>
</dbReference>
<dbReference type="Pfam" id="PF02934">
    <property type="entry name" value="GatB_N"/>
    <property type="match status" value="1"/>
</dbReference>
<dbReference type="PROSITE" id="PS01234">
    <property type="entry name" value="GATB"/>
    <property type="match status" value="1"/>
</dbReference>
<dbReference type="Gene3D" id="1.10.150.380">
    <property type="entry name" value="GatB domain, N-terminal subdomain"/>
    <property type="match status" value="1"/>
</dbReference>
<dbReference type="InterPro" id="IPR042114">
    <property type="entry name" value="GatB_C_1"/>
</dbReference>
<dbReference type="eggNOG" id="COG0064">
    <property type="taxonomic scope" value="Bacteria"/>
</dbReference>
<dbReference type="HOGENOM" id="CLU_019240_0_0_4"/>
<comment type="catalytic activity">
    <reaction evidence="9 11">
        <text>L-aspartyl-tRNA(Asn) + L-glutamine + ATP + H2O = L-asparaginyl-tRNA(Asn) + L-glutamate + ADP + phosphate + 2 H(+)</text>
        <dbReference type="Rhea" id="RHEA:14513"/>
        <dbReference type="Rhea" id="RHEA-COMP:9674"/>
        <dbReference type="Rhea" id="RHEA-COMP:9677"/>
        <dbReference type="ChEBI" id="CHEBI:15377"/>
        <dbReference type="ChEBI" id="CHEBI:15378"/>
        <dbReference type="ChEBI" id="CHEBI:29985"/>
        <dbReference type="ChEBI" id="CHEBI:30616"/>
        <dbReference type="ChEBI" id="CHEBI:43474"/>
        <dbReference type="ChEBI" id="CHEBI:58359"/>
        <dbReference type="ChEBI" id="CHEBI:78515"/>
        <dbReference type="ChEBI" id="CHEBI:78516"/>
        <dbReference type="ChEBI" id="CHEBI:456216"/>
    </reaction>
</comment>
<dbReference type="GO" id="GO:0050567">
    <property type="term" value="F:glutaminyl-tRNA synthase (glutamine-hydrolyzing) activity"/>
    <property type="evidence" value="ECO:0007669"/>
    <property type="project" value="UniProtKB-UniRule"/>
</dbReference>
<dbReference type="NCBIfam" id="NF004014">
    <property type="entry name" value="PRK05477.1-4"/>
    <property type="match status" value="1"/>
</dbReference>
<keyword evidence="6 11" id="KW-0067">ATP-binding</keyword>
<dbReference type="HAMAP" id="MF_00121">
    <property type="entry name" value="GatB"/>
    <property type="match status" value="1"/>
</dbReference>
<evidence type="ECO:0000256" key="2">
    <source>
        <dbReference type="ARBA" id="ARBA00011123"/>
    </source>
</evidence>
<dbReference type="InterPro" id="IPR006075">
    <property type="entry name" value="Asn/Gln-tRNA_Trfase_suB/E_cat"/>
</dbReference>
<evidence type="ECO:0000259" key="12">
    <source>
        <dbReference type="SMART" id="SM00845"/>
    </source>
</evidence>
<dbReference type="InterPro" id="IPR017959">
    <property type="entry name" value="Asn/Gln-tRNA_amidoTrfase_suB/E"/>
</dbReference>